<dbReference type="Gene3D" id="3.40.850.10">
    <property type="entry name" value="Kinesin motor domain"/>
    <property type="match status" value="1"/>
</dbReference>
<reference evidence="7 8" key="1">
    <citation type="journal article" date="2014" name="Agronomy (Basel)">
        <title>A Draft Genome Sequence for Ensete ventricosum, the Drought-Tolerant Tree Against Hunger.</title>
        <authorList>
            <person name="Harrison J."/>
            <person name="Moore K.A."/>
            <person name="Paszkiewicz K."/>
            <person name="Jones T."/>
            <person name="Grant M."/>
            <person name="Ambacheew D."/>
            <person name="Muzemil S."/>
            <person name="Studholme D.J."/>
        </authorList>
    </citation>
    <scope>NUCLEOTIDE SEQUENCE [LARGE SCALE GENOMIC DNA]</scope>
</reference>
<dbReference type="InterPro" id="IPR036961">
    <property type="entry name" value="Kinesin_motor_dom_sf"/>
</dbReference>
<dbReference type="PANTHER" id="PTHR47968">
    <property type="entry name" value="CENTROMERE PROTEIN E"/>
    <property type="match status" value="1"/>
</dbReference>
<dbReference type="GO" id="GO:0008017">
    <property type="term" value="F:microtubule binding"/>
    <property type="evidence" value="ECO:0007669"/>
    <property type="project" value="InterPro"/>
</dbReference>
<feature type="domain" description="Kinesin motor" evidence="6">
    <location>
        <begin position="1"/>
        <end position="59"/>
    </location>
</feature>
<dbReference type="InterPro" id="IPR027640">
    <property type="entry name" value="Kinesin-like_fam"/>
</dbReference>
<keyword evidence="3" id="KW-0067">ATP-binding</keyword>
<dbReference type="PANTHER" id="PTHR47968:SF9">
    <property type="entry name" value="KINESIN-LIKE PROTEIN KIN-7K, CHLOROPLASTIC ISOFORM X1"/>
    <property type="match status" value="1"/>
</dbReference>
<dbReference type="InterPro" id="IPR019821">
    <property type="entry name" value="Kinesin_motor_CS"/>
</dbReference>
<dbReference type="Pfam" id="PF00225">
    <property type="entry name" value="Kinesin"/>
    <property type="match status" value="1"/>
</dbReference>
<dbReference type="PROSITE" id="PS00411">
    <property type="entry name" value="KINESIN_MOTOR_1"/>
    <property type="match status" value="1"/>
</dbReference>
<evidence type="ECO:0000256" key="4">
    <source>
        <dbReference type="ARBA" id="ARBA00023175"/>
    </source>
</evidence>
<comment type="similarity">
    <text evidence="5">Belongs to the TRAFAC class myosin-kinesin ATPase superfamily. Kinesin family.</text>
</comment>
<evidence type="ECO:0000256" key="1">
    <source>
        <dbReference type="ARBA" id="ARBA00022701"/>
    </source>
</evidence>
<comment type="caution">
    <text evidence="5">Lacks conserved residue(s) required for the propagation of feature annotation.</text>
</comment>
<dbReference type="GO" id="GO:0005524">
    <property type="term" value="F:ATP binding"/>
    <property type="evidence" value="ECO:0007669"/>
    <property type="project" value="UniProtKB-KW"/>
</dbReference>
<feature type="non-terminal residue" evidence="7">
    <location>
        <position position="1"/>
    </location>
</feature>
<dbReference type="PROSITE" id="PS50067">
    <property type="entry name" value="KINESIN_MOTOR_2"/>
    <property type="match status" value="1"/>
</dbReference>
<evidence type="ECO:0000313" key="8">
    <source>
        <dbReference type="Proteomes" id="UP000287651"/>
    </source>
</evidence>
<dbReference type="AlphaFoldDB" id="A0A427A3Q3"/>
<dbReference type="Proteomes" id="UP000287651">
    <property type="component" value="Unassembled WGS sequence"/>
</dbReference>
<sequence length="59" mass="6228">TVESSPCDECGEVGAVNFSQLNLIDLAGSESSRAETTGVRRKEGAYINKSLLTLGTVRP</sequence>
<dbReference type="GO" id="GO:0005874">
    <property type="term" value="C:microtubule"/>
    <property type="evidence" value="ECO:0007669"/>
    <property type="project" value="UniProtKB-KW"/>
</dbReference>
<keyword evidence="1" id="KW-0493">Microtubule</keyword>
<name>A0A427A3Q3_ENSVE</name>
<dbReference type="InterPro" id="IPR001752">
    <property type="entry name" value="Kinesin_motor_dom"/>
</dbReference>
<evidence type="ECO:0000256" key="2">
    <source>
        <dbReference type="ARBA" id="ARBA00022741"/>
    </source>
</evidence>
<organism evidence="7 8">
    <name type="scientific">Ensete ventricosum</name>
    <name type="common">Abyssinian banana</name>
    <name type="synonym">Musa ensete</name>
    <dbReference type="NCBI Taxonomy" id="4639"/>
    <lineage>
        <taxon>Eukaryota</taxon>
        <taxon>Viridiplantae</taxon>
        <taxon>Streptophyta</taxon>
        <taxon>Embryophyta</taxon>
        <taxon>Tracheophyta</taxon>
        <taxon>Spermatophyta</taxon>
        <taxon>Magnoliopsida</taxon>
        <taxon>Liliopsida</taxon>
        <taxon>Zingiberales</taxon>
        <taxon>Musaceae</taxon>
        <taxon>Ensete</taxon>
    </lineage>
</organism>
<comment type="caution">
    <text evidence="7">The sequence shown here is derived from an EMBL/GenBank/DDBJ whole genome shotgun (WGS) entry which is preliminary data.</text>
</comment>
<dbReference type="EMBL" id="AMZH03003887">
    <property type="protein sequence ID" value="RRT70842.1"/>
    <property type="molecule type" value="Genomic_DNA"/>
</dbReference>
<gene>
    <name evidence="7" type="ORF">B296_00008862</name>
</gene>
<dbReference type="GO" id="GO:0003777">
    <property type="term" value="F:microtubule motor activity"/>
    <property type="evidence" value="ECO:0007669"/>
    <property type="project" value="InterPro"/>
</dbReference>
<evidence type="ECO:0000256" key="5">
    <source>
        <dbReference type="PROSITE-ProRule" id="PRU00283"/>
    </source>
</evidence>
<dbReference type="GO" id="GO:0007018">
    <property type="term" value="P:microtubule-based movement"/>
    <property type="evidence" value="ECO:0007669"/>
    <property type="project" value="InterPro"/>
</dbReference>
<accession>A0A427A3Q3</accession>
<dbReference type="SUPFAM" id="SSF52540">
    <property type="entry name" value="P-loop containing nucleoside triphosphate hydrolases"/>
    <property type="match status" value="1"/>
</dbReference>
<evidence type="ECO:0000259" key="6">
    <source>
        <dbReference type="PROSITE" id="PS50067"/>
    </source>
</evidence>
<keyword evidence="2" id="KW-0547">Nucleotide-binding</keyword>
<dbReference type="InterPro" id="IPR027417">
    <property type="entry name" value="P-loop_NTPase"/>
</dbReference>
<proteinExistence type="inferred from homology"/>
<evidence type="ECO:0000256" key="3">
    <source>
        <dbReference type="ARBA" id="ARBA00022840"/>
    </source>
</evidence>
<evidence type="ECO:0000313" key="7">
    <source>
        <dbReference type="EMBL" id="RRT70842.1"/>
    </source>
</evidence>
<keyword evidence="4" id="KW-0505">Motor protein</keyword>
<protein>
    <recommendedName>
        <fullName evidence="6">Kinesin motor domain-containing protein</fullName>
    </recommendedName>
</protein>